<dbReference type="RefSeq" id="WP_191693837.1">
    <property type="nucleotide sequence ID" value="NZ_JACSQN010000004.1"/>
</dbReference>
<accession>A0ABR8U8M0</accession>
<feature type="signal peptide" evidence="1">
    <location>
        <begin position="1"/>
        <end position="22"/>
    </location>
</feature>
<evidence type="ECO:0000313" key="2">
    <source>
        <dbReference type="EMBL" id="MBD7984150.1"/>
    </source>
</evidence>
<proteinExistence type="predicted"/>
<comment type="caution">
    <text evidence="2">The sequence shown here is derived from an EMBL/GenBank/DDBJ whole genome shotgun (WGS) entry which is preliminary data.</text>
</comment>
<protein>
    <submittedName>
        <fullName evidence="2">DUF4358 domain-containing protein</fullName>
    </submittedName>
</protein>
<evidence type="ECO:0000256" key="1">
    <source>
        <dbReference type="SAM" id="SignalP"/>
    </source>
</evidence>
<dbReference type="EMBL" id="JACSQN010000004">
    <property type="protein sequence ID" value="MBD7984150.1"/>
    <property type="molecule type" value="Genomic_DNA"/>
</dbReference>
<name>A0ABR8U8M0_9BACL</name>
<dbReference type="InterPro" id="IPR025648">
    <property type="entry name" value="DUF4358"/>
</dbReference>
<evidence type="ECO:0000313" key="3">
    <source>
        <dbReference type="Proteomes" id="UP000626786"/>
    </source>
</evidence>
<organism evidence="2 3">
    <name type="scientific">Sporosarcina quadrami</name>
    <dbReference type="NCBI Taxonomy" id="2762234"/>
    <lineage>
        <taxon>Bacteria</taxon>
        <taxon>Bacillati</taxon>
        <taxon>Bacillota</taxon>
        <taxon>Bacilli</taxon>
        <taxon>Bacillales</taxon>
        <taxon>Caryophanaceae</taxon>
        <taxon>Sporosarcina</taxon>
    </lineage>
</organism>
<feature type="chain" id="PRO_5046422965" evidence="1">
    <location>
        <begin position="23"/>
        <end position="190"/>
    </location>
</feature>
<reference evidence="2 3" key="1">
    <citation type="submission" date="2020-08" db="EMBL/GenBank/DDBJ databases">
        <title>A Genomic Blueprint of the Chicken Gut Microbiome.</title>
        <authorList>
            <person name="Gilroy R."/>
            <person name="Ravi A."/>
            <person name="Getino M."/>
            <person name="Pursley I."/>
            <person name="Horton D.L."/>
            <person name="Alikhan N.-F."/>
            <person name="Baker D."/>
            <person name="Gharbi K."/>
            <person name="Hall N."/>
            <person name="Watson M."/>
            <person name="Adriaenssens E.M."/>
            <person name="Foster-Nyarko E."/>
            <person name="Jarju S."/>
            <person name="Secka A."/>
            <person name="Antonio M."/>
            <person name="Oren A."/>
            <person name="Chaudhuri R."/>
            <person name="La Ragione R.M."/>
            <person name="Hildebrand F."/>
            <person name="Pallen M.J."/>
        </authorList>
    </citation>
    <scope>NUCLEOTIDE SEQUENCE [LARGE SCALE GENOMIC DNA]</scope>
    <source>
        <strain evidence="2 3">Sa2YVA2</strain>
    </source>
</reference>
<dbReference type="Pfam" id="PF14270">
    <property type="entry name" value="DUF4358"/>
    <property type="match status" value="1"/>
</dbReference>
<dbReference type="Proteomes" id="UP000626786">
    <property type="component" value="Unassembled WGS sequence"/>
</dbReference>
<sequence>MGKLKVVVLALVLVLAAGCSQKDDTNKPGTEKPDTTVSFDDMTTDMKEAIAEDLKEGGVEEEVLVDNKLTYYLETDLTAAEEEDPAVAIWLEKMGLDQANITKGLVIAAMMNVNADEIIVLEAKDEADVAALKESLENELENQDNTWKQYLPDQYEKVEDNIIATNGKYLLYVTYSNPDKIEEIFNSYTK</sequence>
<dbReference type="PROSITE" id="PS51257">
    <property type="entry name" value="PROKAR_LIPOPROTEIN"/>
    <property type="match status" value="1"/>
</dbReference>
<keyword evidence="3" id="KW-1185">Reference proteome</keyword>
<keyword evidence="1" id="KW-0732">Signal</keyword>
<gene>
    <name evidence="2" type="ORF">H9649_06125</name>
</gene>